<comment type="function">
    <text evidence="5 6">Structural component of flagellum, the bacterial motility apparatus. Part of the rod structure of flagellar basal body.</text>
</comment>
<evidence type="ECO:0000256" key="7">
    <source>
        <dbReference type="SAM" id="MobiDB-lite"/>
    </source>
</evidence>
<dbReference type="EMBL" id="CP064795">
    <property type="protein sequence ID" value="QPG04978.1"/>
    <property type="molecule type" value="Genomic_DNA"/>
</dbReference>
<evidence type="ECO:0000256" key="3">
    <source>
        <dbReference type="ARBA" id="ARBA00014376"/>
    </source>
</evidence>
<dbReference type="AlphaFoldDB" id="A0A7S9DVZ9"/>
<comment type="subunit">
    <text evidence="6">The basal body constitutes a major portion of the flagellar organelle and consists of a number of rings mounted on a central rod.</text>
</comment>
<comment type="similarity">
    <text evidence="2 6">Belongs to the flagella basal body rod proteins family.</text>
</comment>
<dbReference type="InterPro" id="IPR001444">
    <property type="entry name" value="Flag_bb_rod_N"/>
</dbReference>
<organism evidence="9 10">
    <name type="scientific">Salinimonas marina</name>
    <dbReference type="NCBI Taxonomy" id="2785918"/>
    <lineage>
        <taxon>Bacteria</taxon>
        <taxon>Pseudomonadati</taxon>
        <taxon>Pseudomonadota</taxon>
        <taxon>Gammaproteobacteria</taxon>
        <taxon>Alteromonadales</taxon>
        <taxon>Alteromonadaceae</taxon>
        <taxon>Alteromonas/Salinimonas group</taxon>
        <taxon>Salinimonas</taxon>
    </lineage>
</organism>
<dbReference type="Pfam" id="PF00460">
    <property type="entry name" value="Flg_bb_rod"/>
    <property type="match status" value="1"/>
</dbReference>
<keyword evidence="9" id="KW-0969">Cilium</keyword>
<dbReference type="KEGG" id="smaa:IT774_12560"/>
<dbReference type="GO" id="GO:0071978">
    <property type="term" value="P:bacterial-type flagellum-dependent swarming motility"/>
    <property type="evidence" value="ECO:0007669"/>
    <property type="project" value="TreeGrafter"/>
</dbReference>
<reference evidence="9 10" key="1">
    <citation type="submission" date="2020-11" db="EMBL/GenBank/DDBJ databases">
        <title>Complete genome sequence for Salinimonas sp. strain G2-b.</title>
        <authorList>
            <person name="Park S.-J."/>
        </authorList>
    </citation>
    <scope>NUCLEOTIDE SEQUENCE [LARGE SCALE GENOMIC DNA]</scope>
    <source>
        <strain evidence="9 10">G2-b</strain>
    </source>
</reference>
<keyword evidence="4 6" id="KW-0975">Bacterial flagellum</keyword>
<dbReference type="NCBIfam" id="TIGR01396">
    <property type="entry name" value="FlgB"/>
    <property type="match status" value="1"/>
</dbReference>
<keyword evidence="9" id="KW-0966">Cell projection</keyword>
<feature type="region of interest" description="Disordered" evidence="7">
    <location>
        <begin position="49"/>
        <end position="95"/>
    </location>
</feature>
<evidence type="ECO:0000313" key="9">
    <source>
        <dbReference type="EMBL" id="QPG04978.1"/>
    </source>
</evidence>
<evidence type="ECO:0000259" key="8">
    <source>
        <dbReference type="Pfam" id="PF00460"/>
    </source>
</evidence>
<dbReference type="PIRSF" id="PIRSF002889">
    <property type="entry name" value="Rod_FlgB"/>
    <property type="match status" value="1"/>
</dbReference>
<accession>A0A7S9DVZ9</accession>
<protein>
    <recommendedName>
        <fullName evidence="3 6">Flagellar basal body rod protein FlgB</fullName>
    </recommendedName>
</protein>
<dbReference type="Proteomes" id="UP000595095">
    <property type="component" value="Chromosome"/>
</dbReference>
<keyword evidence="10" id="KW-1185">Reference proteome</keyword>
<comment type="subcellular location">
    <subcellularLocation>
        <location evidence="1 6">Bacterial flagellum basal body</location>
    </subcellularLocation>
</comment>
<gene>
    <name evidence="9" type="primary">flgB</name>
    <name evidence="9" type="ORF">IT774_12560</name>
</gene>
<evidence type="ECO:0000256" key="5">
    <source>
        <dbReference type="ARBA" id="ARBA00024934"/>
    </source>
</evidence>
<feature type="domain" description="Flagellar basal body rod protein N-terminal" evidence="8">
    <location>
        <begin position="11"/>
        <end position="39"/>
    </location>
</feature>
<feature type="compositionally biased region" description="Low complexity" evidence="7">
    <location>
        <begin position="49"/>
        <end position="61"/>
    </location>
</feature>
<name>A0A7S9DVZ9_9ALTE</name>
<evidence type="ECO:0000256" key="1">
    <source>
        <dbReference type="ARBA" id="ARBA00004117"/>
    </source>
</evidence>
<evidence type="ECO:0000256" key="4">
    <source>
        <dbReference type="ARBA" id="ARBA00023143"/>
    </source>
</evidence>
<proteinExistence type="inferred from homology"/>
<evidence type="ECO:0000313" key="10">
    <source>
        <dbReference type="Proteomes" id="UP000595095"/>
    </source>
</evidence>
<dbReference type="RefSeq" id="WP_195810069.1">
    <property type="nucleotide sequence ID" value="NZ_CP064795.1"/>
</dbReference>
<sequence>MAINLDKLVSFHQNAVNIREDRMEVIAGNLANANTPGYKARDIDFKQAMSAAQSGQQSSSMVRTHDKHIGGSASTSPFDVQFRIPNQPDTGDGNTVEVQTERNAFLENGMRYQASIQFLDSKIKGMKKALSGGQA</sequence>
<dbReference type="GO" id="GO:0030694">
    <property type="term" value="C:bacterial-type flagellum basal body, rod"/>
    <property type="evidence" value="ECO:0007669"/>
    <property type="project" value="InterPro"/>
</dbReference>
<dbReference type="InterPro" id="IPR006300">
    <property type="entry name" value="FlgB"/>
</dbReference>
<keyword evidence="9" id="KW-0282">Flagellum</keyword>
<dbReference type="PANTHER" id="PTHR30435">
    <property type="entry name" value="FLAGELLAR PROTEIN"/>
    <property type="match status" value="1"/>
</dbReference>
<dbReference type="PANTHER" id="PTHR30435:SF12">
    <property type="entry name" value="FLAGELLAR BASAL BODY ROD PROTEIN FLGB"/>
    <property type="match status" value="1"/>
</dbReference>
<evidence type="ECO:0000256" key="6">
    <source>
        <dbReference type="PIRNR" id="PIRNR002889"/>
    </source>
</evidence>
<evidence type="ECO:0000256" key="2">
    <source>
        <dbReference type="ARBA" id="ARBA00009677"/>
    </source>
</evidence>